<dbReference type="OrthoDB" id="2441469at2759"/>
<reference evidence="2" key="1">
    <citation type="submission" date="2021-06" db="EMBL/GenBank/DDBJ databases">
        <authorList>
            <person name="Kallberg Y."/>
            <person name="Tangrot J."/>
            <person name="Rosling A."/>
        </authorList>
    </citation>
    <scope>NUCLEOTIDE SEQUENCE</scope>
    <source>
        <strain evidence="2">IA702</strain>
    </source>
</reference>
<proteinExistence type="predicted"/>
<evidence type="ECO:0000313" key="3">
    <source>
        <dbReference type="Proteomes" id="UP000789572"/>
    </source>
</evidence>
<feature type="compositionally biased region" description="Acidic residues" evidence="1">
    <location>
        <begin position="199"/>
        <end position="220"/>
    </location>
</feature>
<comment type="caution">
    <text evidence="2">The sequence shown here is derived from an EMBL/GenBank/DDBJ whole genome shotgun (WGS) entry which is preliminary data.</text>
</comment>
<feature type="region of interest" description="Disordered" evidence="1">
    <location>
        <begin position="187"/>
        <end position="220"/>
    </location>
</feature>
<organism evidence="2 3">
    <name type="scientific">Paraglomus occultum</name>
    <dbReference type="NCBI Taxonomy" id="144539"/>
    <lineage>
        <taxon>Eukaryota</taxon>
        <taxon>Fungi</taxon>
        <taxon>Fungi incertae sedis</taxon>
        <taxon>Mucoromycota</taxon>
        <taxon>Glomeromycotina</taxon>
        <taxon>Glomeromycetes</taxon>
        <taxon>Paraglomerales</taxon>
        <taxon>Paraglomeraceae</taxon>
        <taxon>Paraglomus</taxon>
    </lineage>
</organism>
<gene>
    <name evidence="2" type="ORF">POCULU_LOCUS4979</name>
</gene>
<keyword evidence="3" id="KW-1185">Reference proteome</keyword>
<dbReference type="AlphaFoldDB" id="A0A9N9B1K2"/>
<feature type="compositionally biased region" description="Basic and acidic residues" evidence="1">
    <location>
        <begin position="187"/>
        <end position="198"/>
    </location>
</feature>
<protein>
    <submittedName>
        <fullName evidence="2">6670_t:CDS:1</fullName>
    </submittedName>
</protein>
<evidence type="ECO:0000313" key="2">
    <source>
        <dbReference type="EMBL" id="CAG8550209.1"/>
    </source>
</evidence>
<dbReference type="EMBL" id="CAJVPJ010000702">
    <property type="protein sequence ID" value="CAG8550209.1"/>
    <property type="molecule type" value="Genomic_DNA"/>
</dbReference>
<name>A0A9N9B1K2_9GLOM</name>
<evidence type="ECO:0000256" key="1">
    <source>
        <dbReference type="SAM" id="MobiDB-lite"/>
    </source>
</evidence>
<sequence>MWAFLFDRESSIASENGLVSNTIANDADSTIYSNIYTLGKGQHNVFKIERTIHKYIIPSVQNVLIGRPHFATLPTLSSTFASYPLLSVNNSIYARVSVEPSSYIINTETEKSNLTLLDVLSALGGMYALIVALYGLLYGDRALEPWGWVQRIQLKRIGCGFRESVIDKLASIAYWAVDRNTKLDEGKNKRNAVSRDIESAEEDTEESTVNGDEETINGENEEECTYTVEELYCKFKTMQKRQKALEDFLKDYVVDVKFYDKHHKQANSIGSSNNNNKE</sequence>
<accession>A0A9N9B1K2</accession>
<dbReference type="Proteomes" id="UP000789572">
    <property type="component" value="Unassembled WGS sequence"/>
</dbReference>